<evidence type="ECO:0000256" key="4">
    <source>
        <dbReference type="ARBA" id="ARBA00023125"/>
    </source>
</evidence>
<gene>
    <name evidence="7" type="ORF">B4088_4895</name>
</gene>
<dbReference type="Gene3D" id="3.40.190.290">
    <property type="match status" value="1"/>
</dbReference>
<dbReference type="InterPro" id="IPR005119">
    <property type="entry name" value="LysR_subst-bd"/>
</dbReference>
<comment type="caution">
    <text evidence="7">The sequence shown here is derived from an EMBL/GenBank/DDBJ whole genome shotgun (WGS) entry which is preliminary data.</text>
</comment>
<protein>
    <recommendedName>
        <fullName evidence="2">HTH-type transcriptional regulator CzcR</fullName>
    </recommendedName>
</protein>
<name>A0A164LTG8_BACCE</name>
<keyword evidence="3" id="KW-0805">Transcription regulation</keyword>
<dbReference type="FunFam" id="1.10.10.10:FF:000001">
    <property type="entry name" value="LysR family transcriptional regulator"/>
    <property type="match status" value="1"/>
</dbReference>
<evidence type="ECO:0000256" key="1">
    <source>
        <dbReference type="ARBA" id="ARBA00009437"/>
    </source>
</evidence>
<dbReference type="PROSITE" id="PS50931">
    <property type="entry name" value="HTH_LYSR"/>
    <property type="match status" value="1"/>
</dbReference>
<dbReference type="PRINTS" id="PR00039">
    <property type="entry name" value="HTHLYSR"/>
</dbReference>
<dbReference type="PANTHER" id="PTHR30126">
    <property type="entry name" value="HTH-TYPE TRANSCRIPTIONAL REGULATOR"/>
    <property type="match status" value="1"/>
</dbReference>
<evidence type="ECO:0000256" key="5">
    <source>
        <dbReference type="ARBA" id="ARBA00023163"/>
    </source>
</evidence>
<proteinExistence type="inferred from homology"/>
<comment type="similarity">
    <text evidence="1">Belongs to the LysR transcriptional regulatory family.</text>
</comment>
<evidence type="ECO:0000256" key="3">
    <source>
        <dbReference type="ARBA" id="ARBA00023015"/>
    </source>
</evidence>
<keyword evidence="5" id="KW-0804">Transcription</keyword>
<dbReference type="SUPFAM" id="SSF53850">
    <property type="entry name" value="Periplasmic binding protein-like II"/>
    <property type="match status" value="1"/>
</dbReference>
<dbReference type="GO" id="GO:0003700">
    <property type="term" value="F:DNA-binding transcription factor activity"/>
    <property type="evidence" value="ECO:0007669"/>
    <property type="project" value="InterPro"/>
</dbReference>
<dbReference type="InterPro" id="IPR000847">
    <property type="entry name" value="LysR_HTH_N"/>
</dbReference>
<dbReference type="Gene3D" id="1.10.10.10">
    <property type="entry name" value="Winged helix-like DNA-binding domain superfamily/Winged helix DNA-binding domain"/>
    <property type="match status" value="1"/>
</dbReference>
<dbReference type="SUPFAM" id="SSF46785">
    <property type="entry name" value="Winged helix' DNA-binding domain"/>
    <property type="match status" value="1"/>
</dbReference>
<dbReference type="EMBL" id="LJKE01000088">
    <property type="protein sequence ID" value="KZD57481.1"/>
    <property type="molecule type" value="Genomic_DNA"/>
</dbReference>
<reference evidence="7 8" key="1">
    <citation type="submission" date="2015-09" db="EMBL/GenBank/DDBJ databases">
        <title>Bacillus cereus food isolates.</title>
        <authorList>
            <person name="Boekhorst J."/>
        </authorList>
    </citation>
    <scope>NUCLEOTIDE SEQUENCE [LARGE SCALE GENOMIC DNA]</scope>
    <source>
        <strain evidence="7 8">B4088</strain>
    </source>
</reference>
<evidence type="ECO:0000259" key="6">
    <source>
        <dbReference type="PROSITE" id="PS50931"/>
    </source>
</evidence>
<evidence type="ECO:0000313" key="7">
    <source>
        <dbReference type="EMBL" id="KZD57481.1"/>
    </source>
</evidence>
<keyword evidence="4" id="KW-0238">DNA-binding</keyword>
<dbReference type="AlphaFoldDB" id="A0A164LTG8"/>
<dbReference type="PATRIC" id="fig|1396.535.peg.4730"/>
<dbReference type="Pfam" id="PF00126">
    <property type="entry name" value="HTH_1"/>
    <property type="match status" value="1"/>
</dbReference>
<evidence type="ECO:0000256" key="2">
    <source>
        <dbReference type="ARBA" id="ARBA00018718"/>
    </source>
</evidence>
<dbReference type="PANTHER" id="PTHR30126:SF39">
    <property type="entry name" value="HTH-TYPE TRANSCRIPTIONAL REGULATOR CYSL"/>
    <property type="match status" value="1"/>
</dbReference>
<dbReference type="Proteomes" id="UP000076482">
    <property type="component" value="Unassembled WGS sequence"/>
</dbReference>
<dbReference type="InterPro" id="IPR036388">
    <property type="entry name" value="WH-like_DNA-bd_sf"/>
</dbReference>
<dbReference type="RefSeq" id="WP_063262618.1">
    <property type="nucleotide sequence ID" value="NZ_JBHVGI010000033.1"/>
</dbReference>
<accession>A0A164LTG8</accession>
<feature type="domain" description="HTH lysR-type" evidence="6">
    <location>
        <begin position="1"/>
        <end position="57"/>
    </location>
</feature>
<evidence type="ECO:0000313" key="8">
    <source>
        <dbReference type="Proteomes" id="UP000076482"/>
    </source>
</evidence>
<organism evidence="7 8">
    <name type="scientific">Bacillus cereus</name>
    <dbReference type="NCBI Taxonomy" id="1396"/>
    <lineage>
        <taxon>Bacteria</taxon>
        <taxon>Bacillati</taxon>
        <taxon>Bacillota</taxon>
        <taxon>Bacilli</taxon>
        <taxon>Bacillales</taxon>
        <taxon>Bacillaceae</taxon>
        <taxon>Bacillus</taxon>
        <taxon>Bacillus cereus group</taxon>
    </lineage>
</organism>
<dbReference type="InterPro" id="IPR036390">
    <property type="entry name" value="WH_DNA-bd_sf"/>
</dbReference>
<dbReference type="GO" id="GO:0000976">
    <property type="term" value="F:transcription cis-regulatory region binding"/>
    <property type="evidence" value="ECO:0007669"/>
    <property type="project" value="TreeGrafter"/>
</dbReference>
<sequence length="291" mass="33029">MDQSLHVFVTVAEQKNFTRAAEILHMTQPAVSSYIQNLERSMDIKLLERTNKFVRLNKAGEIVYHHAKNILGLYTRMENLLVELKHTASGILSIGSSYTYGEYILPYKIANLLKIYPKLIPNITIKNSNEIVELVMHHQIDVGIIEGDVTNEKINIMPFACDYLSITVASNHHLLNTHKIKPFDLSQETWLIREEGSGTRKMQDKGFEKLGFYPKNIMTFGSTQVIKESIEAGLGISLLSHSAIRNELELEKLKLLNINGFPIKRNFSLVTTPSKFQTKATGVFVELLVKE</sequence>
<dbReference type="Pfam" id="PF03466">
    <property type="entry name" value="LysR_substrate"/>
    <property type="match status" value="1"/>
</dbReference>